<keyword evidence="4" id="KW-0547">Nucleotide-binding</keyword>
<dbReference type="OrthoDB" id="6372431at2759"/>
<evidence type="ECO:0000256" key="2">
    <source>
        <dbReference type="ARBA" id="ARBA00022801"/>
    </source>
</evidence>
<sequence>MRRSTARTPAGSNRNDEMDPIKTRSTNLFARNPKSAPSRSLSSVLLVILALSFLFLLSYYAFSPSESSFRYQIIVDGGSTGTRVHVFKYRSGVALQFGKEGLASMRVNPGLSAFAEDPDGAGGSVSELVEFAKGRIPRESWGETSIRLMATAGLRMLDAEVQERILESCRKVLRNSGFKFMDNWASVITGSDEGVYAWVVANYALGTLGGDPLDTTGIVELGGASAQVTFVSREPVLPSFSRTIKFGNITYNLYSHSFLHFGLNAAHDSWKEALGAFNLASQSVQERLQIDPCTPTGYSYNAESLKFPPSSVSGKTHYHSTVQTRGNFSECRSAALMMLQKGKESCSHQHCDLGSTFIPNLQGKFLATENFYHTSKFFGLRPRAYLSKLMTAGKEFCGEDWSWLKEKYVSHKEEDLLRYCFSSAYIVALLHDSLGIALDDERVKVANQVGSIPLDWALGAFIMQTTADADIQNHNWIATIFSDESPTLLSIIGFFLVLLTAWSISRWRKPQLKTIYDLEKGRYIITRIGR</sequence>
<organism evidence="7 8">
    <name type="scientific">Phaseolus vulgaris</name>
    <name type="common">Kidney bean</name>
    <name type="synonym">French bean</name>
    <dbReference type="NCBI Taxonomy" id="3885"/>
    <lineage>
        <taxon>Eukaryota</taxon>
        <taxon>Viridiplantae</taxon>
        <taxon>Streptophyta</taxon>
        <taxon>Embryophyta</taxon>
        <taxon>Tracheophyta</taxon>
        <taxon>Spermatophyta</taxon>
        <taxon>Magnoliopsida</taxon>
        <taxon>eudicotyledons</taxon>
        <taxon>Gunneridae</taxon>
        <taxon>Pentapetalae</taxon>
        <taxon>rosids</taxon>
        <taxon>fabids</taxon>
        <taxon>Fabales</taxon>
        <taxon>Fabaceae</taxon>
        <taxon>Papilionoideae</taxon>
        <taxon>50 kb inversion clade</taxon>
        <taxon>NPAAA clade</taxon>
        <taxon>indigoferoid/millettioid clade</taxon>
        <taxon>Phaseoleae</taxon>
        <taxon>Phaseolus</taxon>
    </lineage>
</organism>
<dbReference type="SMR" id="V7CHJ9"/>
<evidence type="ECO:0000256" key="3">
    <source>
        <dbReference type="PIRSR" id="PIRSR600407-1"/>
    </source>
</evidence>
<keyword evidence="6" id="KW-0812">Transmembrane</keyword>
<dbReference type="Gene3D" id="3.30.420.150">
    <property type="entry name" value="Exopolyphosphatase. Domain 2"/>
    <property type="match status" value="1"/>
</dbReference>
<feature type="compositionally biased region" description="Polar residues" evidence="5">
    <location>
        <begin position="1"/>
        <end position="13"/>
    </location>
</feature>
<dbReference type="GO" id="GO:0009134">
    <property type="term" value="P:nucleoside diphosphate catabolic process"/>
    <property type="evidence" value="ECO:0007669"/>
    <property type="project" value="TreeGrafter"/>
</dbReference>
<dbReference type="Gene3D" id="3.30.420.40">
    <property type="match status" value="1"/>
</dbReference>
<feature type="binding site" evidence="4">
    <location>
        <begin position="223"/>
        <end position="227"/>
    </location>
    <ligand>
        <name>ATP</name>
        <dbReference type="ChEBI" id="CHEBI:30616"/>
    </ligand>
</feature>
<evidence type="ECO:0000313" key="7">
    <source>
        <dbReference type="EMBL" id="ESW29614.1"/>
    </source>
</evidence>
<feature type="active site" description="Proton acceptor" evidence="3">
    <location>
        <position position="193"/>
    </location>
</feature>
<feature type="region of interest" description="Disordered" evidence="5">
    <location>
        <begin position="1"/>
        <end position="22"/>
    </location>
</feature>
<feature type="transmembrane region" description="Helical" evidence="6">
    <location>
        <begin position="41"/>
        <end position="62"/>
    </location>
</feature>
<evidence type="ECO:0000313" key="8">
    <source>
        <dbReference type="Proteomes" id="UP000000226"/>
    </source>
</evidence>
<dbReference type="AlphaFoldDB" id="V7CHJ9"/>
<keyword evidence="6" id="KW-1133">Transmembrane helix</keyword>
<feature type="transmembrane region" description="Helical" evidence="6">
    <location>
        <begin position="487"/>
        <end position="504"/>
    </location>
</feature>
<dbReference type="STRING" id="3885.V7CHJ9"/>
<keyword evidence="4" id="KW-0067">ATP-binding</keyword>
<dbReference type="InterPro" id="IPR000407">
    <property type="entry name" value="GDA1_CD39_NTPase"/>
</dbReference>
<dbReference type="EMBL" id="CM002289">
    <property type="protein sequence ID" value="ESW29614.1"/>
    <property type="molecule type" value="Genomic_DNA"/>
</dbReference>
<protein>
    <submittedName>
        <fullName evidence="7">Uncharacterized protein</fullName>
    </submittedName>
</protein>
<evidence type="ECO:0000256" key="6">
    <source>
        <dbReference type="SAM" id="Phobius"/>
    </source>
</evidence>
<dbReference type="Pfam" id="PF01150">
    <property type="entry name" value="GDA1_CD39"/>
    <property type="match status" value="1"/>
</dbReference>
<gene>
    <name evidence="7" type="ORF">PHAVU_002G084900g</name>
</gene>
<dbReference type="OMA" id="ENPFHRH"/>
<dbReference type="PANTHER" id="PTHR11782:SF3">
    <property type="entry name" value="APYRASE 6-RELATED"/>
    <property type="match status" value="1"/>
</dbReference>
<evidence type="ECO:0000256" key="1">
    <source>
        <dbReference type="ARBA" id="ARBA00009283"/>
    </source>
</evidence>
<evidence type="ECO:0000256" key="4">
    <source>
        <dbReference type="PIRSR" id="PIRSR600407-2"/>
    </source>
</evidence>
<name>V7CHJ9_PHAVU</name>
<dbReference type="GO" id="GO:0016020">
    <property type="term" value="C:membrane"/>
    <property type="evidence" value="ECO:0007669"/>
    <property type="project" value="TreeGrafter"/>
</dbReference>
<evidence type="ECO:0000256" key="5">
    <source>
        <dbReference type="SAM" id="MobiDB-lite"/>
    </source>
</evidence>
<keyword evidence="2" id="KW-0378">Hydrolase</keyword>
<dbReference type="Proteomes" id="UP000000226">
    <property type="component" value="Chromosome 2"/>
</dbReference>
<dbReference type="GO" id="GO:0017110">
    <property type="term" value="F:nucleoside diphosphate phosphatase activity"/>
    <property type="evidence" value="ECO:0007669"/>
    <property type="project" value="TreeGrafter"/>
</dbReference>
<dbReference type="eggNOG" id="KOG1386">
    <property type="taxonomic scope" value="Eukaryota"/>
</dbReference>
<keyword evidence="6" id="KW-0472">Membrane</keyword>
<reference evidence="8" key="1">
    <citation type="journal article" date="2014" name="Nat. Genet.">
        <title>A reference genome for common bean and genome-wide analysis of dual domestications.</title>
        <authorList>
            <person name="Schmutz J."/>
            <person name="McClean P.E."/>
            <person name="Mamidi S."/>
            <person name="Wu G.A."/>
            <person name="Cannon S.B."/>
            <person name="Grimwood J."/>
            <person name="Jenkins J."/>
            <person name="Shu S."/>
            <person name="Song Q."/>
            <person name="Chavarro C."/>
            <person name="Torres-Torres M."/>
            <person name="Geffroy V."/>
            <person name="Moghaddam S.M."/>
            <person name="Gao D."/>
            <person name="Abernathy B."/>
            <person name="Barry K."/>
            <person name="Blair M."/>
            <person name="Brick M.A."/>
            <person name="Chovatia M."/>
            <person name="Gepts P."/>
            <person name="Goodstein D.M."/>
            <person name="Gonzales M."/>
            <person name="Hellsten U."/>
            <person name="Hyten D.L."/>
            <person name="Jia G."/>
            <person name="Kelly J.D."/>
            <person name="Kudrna D."/>
            <person name="Lee R."/>
            <person name="Richard M.M."/>
            <person name="Miklas P.N."/>
            <person name="Osorno J.M."/>
            <person name="Rodrigues J."/>
            <person name="Thareau V."/>
            <person name="Urrea C.A."/>
            <person name="Wang M."/>
            <person name="Yu Y."/>
            <person name="Zhang M."/>
            <person name="Wing R.A."/>
            <person name="Cregan P.B."/>
            <person name="Rokhsar D.S."/>
            <person name="Jackson S.A."/>
        </authorList>
    </citation>
    <scope>NUCLEOTIDE SEQUENCE [LARGE SCALE GENOMIC DNA]</scope>
    <source>
        <strain evidence="8">cv. G19833</strain>
    </source>
</reference>
<comment type="similarity">
    <text evidence="1">Belongs to the GDA1/CD39 NTPase family.</text>
</comment>
<dbReference type="GO" id="GO:0005524">
    <property type="term" value="F:ATP binding"/>
    <property type="evidence" value="ECO:0007669"/>
    <property type="project" value="UniProtKB-KW"/>
</dbReference>
<dbReference type="PANTHER" id="PTHR11782">
    <property type="entry name" value="ADENOSINE/GUANOSINE DIPHOSPHATASE"/>
    <property type="match status" value="1"/>
</dbReference>
<accession>V7CHJ9</accession>
<proteinExistence type="inferred from homology"/>
<dbReference type="Gramene" id="ESW29614">
    <property type="protein sequence ID" value="ESW29614"/>
    <property type="gene ID" value="PHAVU_002G084900g"/>
</dbReference>
<keyword evidence="8" id="KW-1185">Reference proteome</keyword>